<dbReference type="PANTHER" id="PTHR31194:SF140">
    <property type="entry name" value="ETHYLENE-RESPONSIVE TRANSCRIPTION FACTOR CRF2"/>
    <property type="match status" value="1"/>
</dbReference>
<evidence type="ECO:0000313" key="11">
    <source>
        <dbReference type="EMBL" id="KAK4786527.1"/>
    </source>
</evidence>
<dbReference type="SUPFAM" id="SSF54171">
    <property type="entry name" value="DNA-binding domain"/>
    <property type="match status" value="1"/>
</dbReference>
<evidence type="ECO:0000256" key="3">
    <source>
        <dbReference type="ARBA" id="ARBA00023015"/>
    </source>
</evidence>
<sequence>MDASFVPPRIKFSEHRTQSKMNVLGSSSDDPNATFPSELRPRVIRVSFTDPDATDSSSDEEIEPAPRRRLKKFVHEIALEPCSSNTDVAGRARKRTAAGKSPAIPARRRDMKAAAATPGKKFRGVRQRPWGKWAAEIRDPLRRVRLWLGTYDTAEEAALVYDHAAIQLRGPDALTNFVNPPQKLAAEKGPVSSPSTVLRPPSPASTESQSQSHSTTEEETPKDVRPEISSENNFCNDPCPSENFSDYYLDSLMLPNDIFGFQFEDSIPSCFEDLGFVGDCQDDLFMNPVEDFGFGFGVGSTSEWNMDDQFPDISDIFGSDPVLAQ</sequence>
<keyword evidence="7" id="KW-0539">Nucleus</keyword>
<dbReference type="FunFam" id="3.30.730.10:FF:000001">
    <property type="entry name" value="Ethylene-responsive transcription factor 2"/>
    <property type="match status" value="1"/>
</dbReference>
<dbReference type="Gene3D" id="3.30.730.10">
    <property type="entry name" value="AP2/ERF domain"/>
    <property type="match status" value="1"/>
</dbReference>
<dbReference type="PRINTS" id="PR00367">
    <property type="entry name" value="ETHRSPELEMNT"/>
</dbReference>
<dbReference type="Pfam" id="PF00847">
    <property type="entry name" value="AP2"/>
    <property type="match status" value="1"/>
</dbReference>
<gene>
    <name evidence="11" type="ORF">SAY86_010360</name>
</gene>
<evidence type="ECO:0000256" key="4">
    <source>
        <dbReference type="ARBA" id="ARBA00023125"/>
    </source>
</evidence>
<evidence type="ECO:0000256" key="6">
    <source>
        <dbReference type="ARBA" id="ARBA00023163"/>
    </source>
</evidence>
<reference evidence="11 12" key="1">
    <citation type="journal article" date="2023" name="Hortic Res">
        <title>Pangenome of water caltrop reveals structural variations and asymmetric subgenome divergence after allopolyploidization.</title>
        <authorList>
            <person name="Zhang X."/>
            <person name="Chen Y."/>
            <person name="Wang L."/>
            <person name="Yuan Y."/>
            <person name="Fang M."/>
            <person name="Shi L."/>
            <person name="Lu R."/>
            <person name="Comes H.P."/>
            <person name="Ma Y."/>
            <person name="Chen Y."/>
            <person name="Huang G."/>
            <person name="Zhou Y."/>
            <person name="Zheng Z."/>
            <person name="Qiu Y."/>
        </authorList>
    </citation>
    <scope>NUCLEOTIDE SEQUENCE [LARGE SCALE GENOMIC DNA]</scope>
    <source>
        <strain evidence="11">F231</strain>
    </source>
</reference>
<keyword evidence="3" id="KW-0805">Transcription regulation</keyword>
<evidence type="ECO:0000256" key="9">
    <source>
        <dbReference type="SAM" id="MobiDB-lite"/>
    </source>
</evidence>
<name>A0AAN7R1R4_TRANT</name>
<evidence type="ECO:0000256" key="7">
    <source>
        <dbReference type="ARBA" id="ARBA00023242"/>
    </source>
</evidence>
<dbReference type="GO" id="GO:0003700">
    <property type="term" value="F:DNA-binding transcription factor activity"/>
    <property type="evidence" value="ECO:0007669"/>
    <property type="project" value="InterPro"/>
</dbReference>
<evidence type="ECO:0000256" key="8">
    <source>
        <dbReference type="ARBA" id="ARBA00024343"/>
    </source>
</evidence>
<dbReference type="AlphaFoldDB" id="A0AAN7R1R4"/>
<dbReference type="EMBL" id="JAXQNO010000012">
    <property type="protein sequence ID" value="KAK4786527.1"/>
    <property type="molecule type" value="Genomic_DNA"/>
</dbReference>
<protein>
    <recommendedName>
        <fullName evidence="10">AP2/ERF domain-containing protein</fullName>
    </recommendedName>
</protein>
<evidence type="ECO:0000256" key="1">
    <source>
        <dbReference type="ARBA" id="ARBA00004123"/>
    </source>
</evidence>
<dbReference type="InterPro" id="IPR036955">
    <property type="entry name" value="AP2/ERF_dom_sf"/>
</dbReference>
<accession>A0AAN7R1R4</accession>
<keyword evidence="6" id="KW-0804">Transcription</keyword>
<feature type="compositionally biased region" description="Polar residues" evidence="9">
    <location>
        <begin position="19"/>
        <end position="35"/>
    </location>
</feature>
<dbReference type="InterPro" id="IPR001471">
    <property type="entry name" value="AP2/ERF_dom"/>
</dbReference>
<feature type="region of interest" description="Disordered" evidence="9">
    <location>
        <begin position="1"/>
        <end position="67"/>
    </location>
</feature>
<keyword evidence="4" id="KW-0238">DNA-binding</keyword>
<comment type="similarity">
    <text evidence="8">Belongs to the AP2/ERF transcription factor family. ERF subfamily.</text>
</comment>
<feature type="compositionally biased region" description="Low complexity" evidence="9">
    <location>
        <begin position="204"/>
        <end position="214"/>
    </location>
</feature>
<proteinExistence type="inferred from homology"/>
<dbReference type="Proteomes" id="UP001346149">
    <property type="component" value="Unassembled WGS sequence"/>
</dbReference>
<evidence type="ECO:0000256" key="5">
    <source>
        <dbReference type="ARBA" id="ARBA00023159"/>
    </source>
</evidence>
<feature type="compositionally biased region" description="Basic and acidic residues" evidence="9">
    <location>
        <begin position="215"/>
        <end position="228"/>
    </location>
</feature>
<evidence type="ECO:0000313" key="12">
    <source>
        <dbReference type="Proteomes" id="UP001346149"/>
    </source>
</evidence>
<evidence type="ECO:0000256" key="2">
    <source>
        <dbReference type="ARBA" id="ARBA00022745"/>
    </source>
</evidence>
<dbReference type="PANTHER" id="PTHR31194">
    <property type="entry name" value="SHN SHINE , DNA BINDING / TRANSCRIPTION FACTOR"/>
    <property type="match status" value="1"/>
</dbReference>
<comment type="subcellular location">
    <subcellularLocation>
        <location evidence="1">Nucleus</location>
    </subcellularLocation>
</comment>
<dbReference type="CDD" id="cd00018">
    <property type="entry name" value="AP2"/>
    <property type="match status" value="1"/>
</dbReference>
<evidence type="ECO:0000259" key="10">
    <source>
        <dbReference type="PROSITE" id="PS51032"/>
    </source>
</evidence>
<dbReference type="GO" id="GO:0003677">
    <property type="term" value="F:DNA binding"/>
    <property type="evidence" value="ECO:0007669"/>
    <property type="project" value="UniProtKB-KW"/>
</dbReference>
<keyword evidence="5" id="KW-0010">Activator</keyword>
<dbReference type="InterPro" id="IPR016177">
    <property type="entry name" value="DNA-bd_dom_sf"/>
</dbReference>
<dbReference type="InterPro" id="IPR050913">
    <property type="entry name" value="AP2/ERF_ERF"/>
</dbReference>
<dbReference type="GO" id="GO:0009873">
    <property type="term" value="P:ethylene-activated signaling pathway"/>
    <property type="evidence" value="ECO:0007669"/>
    <property type="project" value="UniProtKB-KW"/>
</dbReference>
<organism evidence="11 12">
    <name type="scientific">Trapa natans</name>
    <name type="common">Water chestnut</name>
    <dbReference type="NCBI Taxonomy" id="22666"/>
    <lineage>
        <taxon>Eukaryota</taxon>
        <taxon>Viridiplantae</taxon>
        <taxon>Streptophyta</taxon>
        <taxon>Embryophyta</taxon>
        <taxon>Tracheophyta</taxon>
        <taxon>Spermatophyta</taxon>
        <taxon>Magnoliopsida</taxon>
        <taxon>eudicotyledons</taxon>
        <taxon>Gunneridae</taxon>
        <taxon>Pentapetalae</taxon>
        <taxon>rosids</taxon>
        <taxon>malvids</taxon>
        <taxon>Myrtales</taxon>
        <taxon>Lythraceae</taxon>
        <taxon>Trapa</taxon>
    </lineage>
</organism>
<keyword evidence="2" id="KW-0936">Ethylene signaling pathway</keyword>
<dbReference type="SMART" id="SM00380">
    <property type="entry name" value="AP2"/>
    <property type="match status" value="1"/>
</dbReference>
<feature type="domain" description="AP2/ERF" evidence="10">
    <location>
        <begin position="121"/>
        <end position="178"/>
    </location>
</feature>
<feature type="region of interest" description="Disordered" evidence="9">
    <location>
        <begin position="184"/>
        <end position="236"/>
    </location>
</feature>
<dbReference type="GO" id="GO:0005634">
    <property type="term" value="C:nucleus"/>
    <property type="evidence" value="ECO:0007669"/>
    <property type="project" value="UniProtKB-SubCell"/>
</dbReference>
<dbReference type="PROSITE" id="PS51032">
    <property type="entry name" value="AP2_ERF"/>
    <property type="match status" value="1"/>
</dbReference>
<keyword evidence="12" id="KW-1185">Reference proteome</keyword>
<feature type="region of interest" description="Disordered" evidence="9">
    <location>
        <begin position="86"/>
        <end position="107"/>
    </location>
</feature>
<comment type="caution">
    <text evidence="11">The sequence shown here is derived from an EMBL/GenBank/DDBJ whole genome shotgun (WGS) entry which is preliminary data.</text>
</comment>